<evidence type="ECO:0000313" key="6">
    <source>
        <dbReference type="EMBL" id="QCK86067.1"/>
    </source>
</evidence>
<keyword evidence="2 5" id="KW-0812">Transmembrane</keyword>
<dbReference type="OrthoDB" id="5405464at2"/>
<feature type="transmembrane region" description="Helical" evidence="5">
    <location>
        <begin position="70"/>
        <end position="102"/>
    </location>
</feature>
<evidence type="ECO:0000256" key="1">
    <source>
        <dbReference type="ARBA" id="ARBA00004141"/>
    </source>
</evidence>
<dbReference type="RefSeq" id="WP_137099399.1">
    <property type="nucleotide sequence ID" value="NZ_CP039865.1"/>
</dbReference>
<protein>
    <recommendedName>
        <fullName evidence="8">DUF4870 domain-containing protein</fullName>
    </recommendedName>
</protein>
<evidence type="ECO:0008006" key="8">
    <source>
        <dbReference type="Google" id="ProtNLM"/>
    </source>
</evidence>
<feature type="transmembrane region" description="Helical" evidence="5">
    <location>
        <begin position="26"/>
        <end position="50"/>
    </location>
</feature>
<dbReference type="EMBL" id="CP039865">
    <property type="protein sequence ID" value="QCK86067.1"/>
    <property type="molecule type" value="Genomic_DNA"/>
</dbReference>
<dbReference type="Pfam" id="PF09685">
    <property type="entry name" value="MamF_MmsF"/>
    <property type="match status" value="1"/>
</dbReference>
<sequence length="125" mass="14087">MTYQQPGQMPPQDQTPVVEATTMAMVAYVLFIAGAIIPLTPIIAVIMAYINRGTASAWLATHYTWIIRTFWISLAYSILCIVLMFVGIGFLLLAVLVVWFLVRIIRGLMLLNKREPIADPNSWLF</sequence>
<comment type="subcellular location">
    <subcellularLocation>
        <location evidence="1">Membrane</location>
        <topology evidence="1">Multi-pass membrane protein</topology>
    </subcellularLocation>
</comment>
<evidence type="ECO:0000256" key="3">
    <source>
        <dbReference type="ARBA" id="ARBA00022989"/>
    </source>
</evidence>
<evidence type="ECO:0000256" key="4">
    <source>
        <dbReference type="ARBA" id="ARBA00023136"/>
    </source>
</evidence>
<accession>A0A4D7QLS0</accession>
<dbReference type="AlphaFoldDB" id="A0A4D7QLS0"/>
<keyword evidence="7" id="KW-1185">Reference proteome</keyword>
<evidence type="ECO:0000256" key="5">
    <source>
        <dbReference type="SAM" id="Phobius"/>
    </source>
</evidence>
<keyword evidence="4 5" id="KW-0472">Membrane</keyword>
<evidence type="ECO:0000256" key="2">
    <source>
        <dbReference type="ARBA" id="ARBA00022692"/>
    </source>
</evidence>
<organism evidence="6 7">
    <name type="scientific">Phreatobacter aquaticus</name>
    <dbReference type="NCBI Taxonomy" id="2570229"/>
    <lineage>
        <taxon>Bacteria</taxon>
        <taxon>Pseudomonadati</taxon>
        <taxon>Pseudomonadota</taxon>
        <taxon>Alphaproteobacteria</taxon>
        <taxon>Hyphomicrobiales</taxon>
        <taxon>Phreatobacteraceae</taxon>
        <taxon>Phreatobacter</taxon>
    </lineage>
</organism>
<dbReference type="Proteomes" id="UP000298588">
    <property type="component" value="Chromosome"/>
</dbReference>
<dbReference type="InterPro" id="IPR019109">
    <property type="entry name" value="MamF_MmsF"/>
</dbReference>
<keyword evidence="3 5" id="KW-1133">Transmembrane helix</keyword>
<evidence type="ECO:0000313" key="7">
    <source>
        <dbReference type="Proteomes" id="UP000298588"/>
    </source>
</evidence>
<name>A0A4D7QLS0_9HYPH</name>
<proteinExistence type="predicted"/>
<gene>
    <name evidence="6" type="ORF">E8L99_10030</name>
</gene>
<dbReference type="KEGG" id="paqt:E8L99_10030"/>
<reference evidence="6 7" key="1">
    <citation type="submission" date="2019-04" db="EMBL/GenBank/DDBJ databases">
        <title>Phreatobacter aquaticus sp. nov.</title>
        <authorList>
            <person name="Choi A."/>
            <person name="Baek K."/>
        </authorList>
    </citation>
    <scope>NUCLEOTIDE SEQUENCE [LARGE SCALE GENOMIC DNA]</scope>
    <source>
        <strain evidence="6 7">NMCR1094</strain>
    </source>
</reference>